<dbReference type="PANTHER" id="PTHR45622:SF70">
    <property type="entry name" value="SECRETION-REGULATING GUANINE NUCLEOTIDE EXCHANGE FACTOR"/>
    <property type="match status" value="1"/>
</dbReference>
<protein>
    <submittedName>
        <fullName evidence="3">Uncharacterized protein</fullName>
    </submittedName>
</protein>
<name>A0ABZ2KC54_9BACT</name>
<dbReference type="Pfam" id="PF00415">
    <property type="entry name" value="RCC1"/>
    <property type="match status" value="1"/>
</dbReference>
<keyword evidence="4" id="KW-1185">Reference proteome</keyword>
<keyword evidence="1" id="KW-0677">Repeat</keyword>
<evidence type="ECO:0000256" key="1">
    <source>
        <dbReference type="ARBA" id="ARBA00022737"/>
    </source>
</evidence>
<dbReference type="Gene3D" id="2.130.10.30">
    <property type="entry name" value="Regulator of chromosome condensation 1/beta-lactamase-inhibitor protein II"/>
    <property type="match status" value="2"/>
</dbReference>
<dbReference type="InterPro" id="IPR009091">
    <property type="entry name" value="RCC1/BLIP-II"/>
</dbReference>
<feature type="region of interest" description="Disordered" evidence="2">
    <location>
        <begin position="41"/>
        <end position="73"/>
    </location>
</feature>
<accession>A0ABZ2KC54</accession>
<dbReference type="Proteomes" id="UP001379533">
    <property type="component" value="Chromosome"/>
</dbReference>
<reference evidence="3 4" key="1">
    <citation type="submission" date="2021-12" db="EMBL/GenBank/DDBJ databases">
        <title>Discovery of the Pendulisporaceae a myxobacterial family with distinct sporulation behavior and unique specialized metabolism.</title>
        <authorList>
            <person name="Garcia R."/>
            <person name="Popoff A."/>
            <person name="Bader C.D."/>
            <person name="Loehr J."/>
            <person name="Walesch S."/>
            <person name="Walt C."/>
            <person name="Boldt J."/>
            <person name="Bunk B."/>
            <person name="Haeckl F.J.F.P.J."/>
            <person name="Gunesch A.P."/>
            <person name="Birkelbach J."/>
            <person name="Nuebel U."/>
            <person name="Pietschmann T."/>
            <person name="Bach T."/>
            <person name="Mueller R."/>
        </authorList>
    </citation>
    <scope>NUCLEOTIDE SEQUENCE [LARGE SCALE GENOMIC DNA]</scope>
    <source>
        <strain evidence="3 4">MSr12523</strain>
    </source>
</reference>
<evidence type="ECO:0000313" key="4">
    <source>
        <dbReference type="Proteomes" id="UP001379533"/>
    </source>
</evidence>
<feature type="region of interest" description="Disordered" evidence="2">
    <location>
        <begin position="244"/>
        <end position="265"/>
    </location>
</feature>
<dbReference type="PANTHER" id="PTHR45622">
    <property type="entry name" value="UBIQUITIN-PROTEIN LIGASE E3A-RELATED"/>
    <property type="match status" value="1"/>
</dbReference>
<evidence type="ECO:0000256" key="2">
    <source>
        <dbReference type="SAM" id="MobiDB-lite"/>
    </source>
</evidence>
<dbReference type="InterPro" id="IPR051709">
    <property type="entry name" value="Ub-ligase/GTPase-reg"/>
</dbReference>
<dbReference type="EMBL" id="CP089982">
    <property type="protein sequence ID" value="WXA96237.1"/>
    <property type="molecule type" value="Genomic_DNA"/>
</dbReference>
<sequence>MNATMNLPQAGGAWRASWLVIMLFAFEACITTSEVGLYPPEEKAGAPALPPDPGGGAASADGGLPVGKKEPPRLAPVRTRIAAGATSTCAIDSKGGAFCWGDKERGQRGAGDRQNIDASREYYVWGLDRDVDAIFGGGDAHCARKRNGEVLCWGDTVYEESTDGILRHSIEDTPRPIEGLSDIATVALGQYFECALTTSRQTKCFGLDDDEVPEMGDEGESLAAGQSGHFACAVTTAGALKCWGDNGRGQPENDTSHPAPRPTPVMGLETKVTGVAVGSEHACAIVSGGVQCWGRNDDGQAGAIDSDEFLTPRRVPQLTNIVALAAGERHTCALSRAGAVHCWGNYKADGVRSPVELVIPSGAVELVAGSRHTCALRSNGLLQCWGSNDHGQLGIYGGDGASL</sequence>
<gene>
    <name evidence="3" type="ORF">LZC95_05230</name>
</gene>
<proteinExistence type="predicted"/>
<evidence type="ECO:0000313" key="3">
    <source>
        <dbReference type="EMBL" id="WXA96237.1"/>
    </source>
</evidence>
<dbReference type="InterPro" id="IPR000408">
    <property type="entry name" value="Reg_chr_condens"/>
</dbReference>
<dbReference type="RefSeq" id="WP_394846853.1">
    <property type="nucleotide sequence ID" value="NZ_CP089982.1"/>
</dbReference>
<dbReference type="Pfam" id="PF13540">
    <property type="entry name" value="RCC1_2"/>
    <property type="match status" value="3"/>
</dbReference>
<organism evidence="3 4">
    <name type="scientific">Pendulispora brunnea</name>
    <dbReference type="NCBI Taxonomy" id="2905690"/>
    <lineage>
        <taxon>Bacteria</taxon>
        <taxon>Pseudomonadati</taxon>
        <taxon>Myxococcota</taxon>
        <taxon>Myxococcia</taxon>
        <taxon>Myxococcales</taxon>
        <taxon>Sorangiineae</taxon>
        <taxon>Pendulisporaceae</taxon>
        <taxon>Pendulispora</taxon>
    </lineage>
</organism>
<dbReference type="SUPFAM" id="SSF50985">
    <property type="entry name" value="RCC1/BLIP-II"/>
    <property type="match status" value="2"/>
</dbReference>
<dbReference type="PROSITE" id="PS50012">
    <property type="entry name" value="RCC1_3"/>
    <property type="match status" value="3"/>
</dbReference>